<protein>
    <submittedName>
        <fullName evidence="8">Murein L,D-transpeptidase</fullName>
    </submittedName>
</protein>
<name>A0A7G9R5Y6_9MICO</name>
<feature type="domain" description="L,D-TPase catalytic" evidence="7">
    <location>
        <begin position="75"/>
        <end position="195"/>
    </location>
</feature>
<keyword evidence="3 6" id="KW-0133">Cell shape</keyword>
<accession>A0A7G9R5Y6</accession>
<dbReference type="Proteomes" id="UP000515976">
    <property type="component" value="Chromosome"/>
</dbReference>
<feature type="active site" description="Nucleophile" evidence="6">
    <location>
        <position position="169"/>
    </location>
</feature>
<dbReference type="Gene3D" id="2.40.440.10">
    <property type="entry name" value="L,D-transpeptidase catalytic domain-like"/>
    <property type="match status" value="1"/>
</dbReference>
<evidence type="ECO:0000256" key="6">
    <source>
        <dbReference type="PROSITE-ProRule" id="PRU01373"/>
    </source>
</evidence>
<dbReference type="InterPro" id="IPR038063">
    <property type="entry name" value="Transpep_catalytic_dom"/>
</dbReference>
<dbReference type="EMBL" id="CP060712">
    <property type="protein sequence ID" value="QNN51011.1"/>
    <property type="molecule type" value="Genomic_DNA"/>
</dbReference>
<dbReference type="SUPFAM" id="SSF141523">
    <property type="entry name" value="L,D-transpeptidase catalytic domain-like"/>
    <property type="match status" value="1"/>
</dbReference>
<dbReference type="InterPro" id="IPR005490">
    <property type="entry name" value="LD_TPept_cat_dom"/>
</dbReference>
<dbReference type="GO" id="GO:0005576">
    <property type="term" value="C:extracellular region"/>
    <property type="evidence" value="ECO:0007669"/>
    <property type="project" value="TreeGrafter"/>
</dbReference>
<dbReference type="InterPro" id="IPR036366">
    <property type="entry name" value="PGBDSf"/>
</dbReference>
<dbReference type="GO" id="GO:0071972">
    <property type="term" value="F:peptidoglycan L,D-transpeptidase activity"/>
    <property type="evidence" value="ECO:0007669"/>
    <property type="project" value="TreeGrafter"/>
</dbReference>
<proteinExistence type="predicted"/>
<evidence type="ECO:0000256" key="3">
    <source>
        <dbReference type="ARBA" id="ARBA00022960"/>
    </source>
</evidence>
<evidence type="ECO:0000313" key="8">
    <source>
        <dbReference type="EMBL" id="QNN51011.1"/>
    </source>
</evidence>
<dbReference type="PANTHER" id="PTHR30582">
    <property type="entry name" value="L,D-TRANSPEPTIDASE"/>
    <property type="match status" value="1"/>
</dbReference>
<dbReference type="PANTHER" id="PTHR30582:SF2">
    <property type="entry name" value="L,D-TRANSPEPTIDASE YCIB-RELATED"/>
    <property type="match status" value="1"/>
</dbReference>
<dbReference type="InterPro" id="IPR036365">
    <property type="entry name" value="PGBD-like_sf"/>
</dbReference>
<organism evidence="8 9">
    <name type="scientific">Phycicoccus endophyticus</name>
    <dbReference type="NCBI Taxonomy" id="1690220"/>
    <lineage>
        <taxon>Bacteria</taxon>
        <taxon>Bacillati</taxon>
        <taxon>Actinomycetota</taxon>
        <taxon>Actinomycetes</taxon>
        <taxon>Micrococcales</taxon>
        <taxon>Intrasporangiaceae</taxon>
        <taxon>Phycicoccus</taxon>
    </lineage>
</organism>
<dbReference type="KEGG" id="pei:H9L10_09515"/>
<reference evidence="8 9" key="1">
    <citation type="submission" date="2020-08" db="EMBL/GenBank/DDBJ databases">
        <title>Genome sequence of Phycicoccus endophyticus JCM 31784T.</title>
        <authorList>
            <person name="Hyun D.-W."/>
            <person name="Bae J.-W."/>
        </authorList>
    </citation>
    <scope>NUCLEOTIDE SEQUENCE [LARGE SCALE GENOMIC DNA]</scope>
    <source>
        <strain evidence="8 9">JCM 31784</strain>
    </source>
</reference>
<evidence type="ECO:0000313" key="9">
    <source>
        <dbReference type="Proteomes" id="UP000515976"/>
    </source>
</evidence>
<dbReference type="InterPro" id="IPR050979">
    <property type="entry name" value="LD-transpeptidase"/>
</dbReference>
<gene>
    <name evidence="8" type="ORF">H9L10_09515</name>
</gene>
<dbReference type="CDD" id="cd16913">
    <property type="entry name" value="YkuD_like"/>
    <property type="match status" value="1"/>
</dbReference>
<dbReference type="GO" id="GO:0016740">
    <property type="term" value="F:transferase activity"/>
    <property type="evidence" value="ECO:0007669"/>
    <property type="project" value="UniProtKB-KW"/>
</dbReference>
<keyword evidence="2" id="KW-0808">Transferase</keyword>
<dbReference type="Pfam" id="PF01471">
    <property type="entry name" value="PG_binding_1"/>
    <property type="match status" value="1"/>
</dbReference>
<dbReference type="GO" id="GO:0071555">
    <property type="term" value="P:cell wall organization"/>
    <property type="evidence" value="ECO:0007669"/>
    <property type="project" value="UniProtKB-UniRule"/>
</dbReference>
<dbReference type="AlphaFoldDB" id="A0A7G9R5Y6"/>
<dbReference type="GO" id="GO:0018104">
    <property type="term" value="P:peptidoglycan-protein cross-linking"/>
    <property type="evidence" value="ECO:0007669"/>
    <property type="project" value="TreeGrafter"/>
</dbReference>
<dbReference type="SUPFAM" id="SSF47090">
    <property type="entry name" value="PGBD-like"/>
    <property type="match status" value="1"/>
</dbReference>
<dbReference type="Gene3D" id="1.10.101.10">
    <property type="entry name" value="PGBD-like superfamily/PGBD"/>
    <property type="match status" value="1"/>
</dbReference>
<feature type="active site" description="Proton donor/acceptor" evidence="6">
    <location>
        <position position="155"/>
    </location>
</feature>
<dbReference type="PROSITE" id="PS52029">
    <property type="entry name" value="LD_TPASE"/>
    <property type="match status" value="1"/>
</dbReference>
<keyword evidence="9" id="KW-1185">Reference proteome</keyword>
<sequence>MRYGDEGPRVRTLQRRLRRLGYWLGAVDGHFGGLTQQAVFALQKAAGIARDGVVGPDTRRALDRGVRPQATLTGDGVEIDLERQLLLVVRDGSTTLAFNTSTGSGEPYTSTSGRPAIAHTPTGSYTVFREVDGQDDSELGQLWRPKYFNGGYAVHGSPSIPPYPASHGCARLSTSAMDMIWTTGLMPIGSRVLVR</sequence>
<keyword evidence="4 6" id="KW-0573">Peptidoglycan synthesis</keyword>
<evidence type="ECO:0000256" key="2">
    <source>
        <dbReference type="ARBA" id="ARBA00022679"/>
    </source>
</evidence>
<evidence type="ECO:0000256" key="4">
    <source>
        <dbReference type="ARBA" id="ARBA00022984"/>
    </source>
</evidence>
<evidence type="ECO:0000259" key="7">
    <source>
        <dbReference type="PROSITE" id="PS52029"/>
    </source>
</evidence>
<evidence type="ECO:0000256" key="5">
    <source>
        <dbReference type="ARBA" id="ARBA00023316"/>
    </source>
</evidence>
<evidence type="ECO:0000256" key="1">
    <source>
        <dbReference type="ARBA" id="ARBA00004752"/>
    </source>
</evidence>
<keyword evidence="5 6" id="KW-0961">Cell wall biogenesis/degradation</keyword>
<dbReference type="InterPro" id="IPR002477">
    <property type="entry name" value="Peptidoglycan-bd-like"/>
</dbReference>
<comment type="pathway">
    <text evidence="1 6">Cell wall biogenesis; peptidoglycan biosynthesis.</text>
</comment>
<dbReference type="UniPathway" id="UPA00219"/>
<dbReference type="Pfam" id="PF03734">
    <property type="entry name" value="YkuD"/>
    <property type="match status" value="1"/>
</dbReference>
<dbReference type="GO" id="GO:0008360">
    <property type="term" value="P:regulation of cell shape"/>
    <property type="evidence" value="ECO:0007669"/>
    <property type="project" value="UniProtKB-UniRule"/>
</dbReference>